<keyword evidence="5" id="KW-1185">Reference proteome</keyword>
<dbReference type="PANTHER" id="PTHR10566:SF113">
    <property type="entry name" value="PROTEIN ACTIVITY OF BC1 COMPLEX KINASE 7, CHLOROPLASTIC"/>
    <property type="match status" value="1"/>
</dbReference>
<keyword evidence="2" id="KW-0812">Transmembrane</keyword>
<evidence type="ECO:0000256" key="2">
    <source>
        <dbReference type="SAM" id="Phobius"/>
    </source>
</evidence>
<comment type="similarity">
    <text evidence="1">Belongs to the protein kinase superfamily. ADCK protein kinase family.</text>
</comment>
<feature type="transmembrane region" description="Helical" evidence="2">
    <location>
        <begin position="85"/>
        <end position="108"/>
    </location>
</feature>
<sequence length="676" mass="74411">MTISSLIDSLDALGFVFSLVLGLLFLVFQVWLIATLARRILGVPVGWPRAIFVALLMSLVLMGGVQFIVMGYADDGTVSDANIGPALMLAGLATFWMFALGVAILMFLEILVPTGSLPNPVSFFRDFSARRRRQARYFQIMRIAVRHGLVSQIRGLDKSRDSHRETAIALRETLNEAGVTFVKLGQMLSTRSDLLPPVYIAELSKLQTNATPEPWDVIQSAIETSLGRPFSTAFSFIDEHPLASASVAQVHTAQTIAGDSVVIKVQRPTAVRQVQSDTEIVLRIAQWLEKSAPWARDLGIVGIARGFIDSLREELDYRVERNNMQAVAGALHKTNVRVPAVYESLSSTRLLVMERLDGVPLGDAQHILRTMDDAQRLELARELVSATFKQITHDGVFHADLHPGNIFLSESGQPGLVDFGSVGRLDPSSQQALAMLLFAIDKNDNQAATDAMLILLDRPDQLNERAFERTLGQLMVRYRGGFSGAGSSEMFTALFALVVSHGFTVPPQIAAAFRALGALEGTLRLIDPSIDVVLLAREEGRRIATAQFGPKKIFEQTEMRFMQAIPAFAALPRRINKITEDVEQGRLSFNVRMLAHPSDRGFLNRLVQQLVVAVLAGSATLAAIVLITAETGPMLTDGIRVYSFIGYVLLFMGFILALRSVVLVFHRDFRGDDDHY</sequence>
<dbReference type="KEGG" id="nae:BHE16_08065"/>
<dbReference type="Proteomes" id="UP000183530">
    <property type="component" value="Chromosome"/>
</dbReference>
<gene>
    <name evidence="4" type="ORF">BHE16_08065</name>
</gene>
<dbReference type="CDD" id="cd05121">
    <property type="entry name" value="ABC1_ADCK3-like"/>
    <property type="match status" value="1"/>
</dbReference>
<reference evidence="4 5" key="1">
    <citation type="submission" date="2016-11" db="EMBL/GenBank/DDBJ databases">
        <title>Genome sequencing of Zhihengliuella aestuarii B18 antagonistic to Plasmodiophora brassicae.</title>
        <authorList>
            <person name="Luo Y."/>
        </authorList>
    </citation>
    <scope>NUCLEOTIDE SEQUENCE [LARGE SCALE GENOMIC DNA]</scope>
    <source>
        <strain evidence="4 5">B18</strain>
    </source>
</reference>
<dbReference type="SUPFAM" id="SSF56112">
    <property type="entry name" value="Protein kinase-like (PK-like)"/>
    <property type="match status" value="1"/>
</dbReference>
<feature type="transmembrane region" description="Helical" evidence="2">
    <location>
        <begin position="12"/>
        <end position="37"/>
    </location>
</feature>
<dbReference type="SMART" id="SM00220">
    <property type="entry name" value="S_TKc"/>
    <property type="match status" value="1"/>
</dbReference>
<dbReference type="InterPro" id="IPR011009">
    <property type="entry name" value="Kinase-like_dom_sf"/>
</dbReference>
<name>A0A1L2ZP48_9MICC</name>
<evidence type="ECO:0000313" key="5">
    <source>
        <dbReference type="Proteomes" id="UP000183530"/>
    </source>
</evidence>
<dbReference type="Pfam" id="PF03109">
    <property type="entry name" value="ABC1"/>
    <property type="match status" value="1"/>
</dbReference>
<proteinExistence type="inferred from homology"/>
<dbReference type="OrthoDB" id="9795390at2"/>
<dbReference type="Gene3D" id="1.10.510.10">
    <property type="entry name" value="Transferase(Phosphotransferase) domain 1"/>
    <property type="match status" value="1"/>
</dbReference>
<feature type="transmembrane region" description="Helical" evidence="2">
    <location>
        <begin position="610"/>
        <end position="629"/>
    </location>
</feature>
<keyword evidence="2" id="KW-1133">Transmembrane helix</keyword>
<dbReference type="GO" id="GO:0004672">
    <property type="term" value="F:protein kinase activity"/>
    <property type="evidence" value="ECO:0007669"/>
    <property type="project" value="InterPro"/>
</dbReference>
<evidence type="ECO:0000256" key="1">
    <source>
        <dbReference type="ARBA" id="ARBA00009670"/>
    </source>
</evidence>
<organism evidence="4 5">
    <name type="scientific">Neomicrococcus aestuarii</name>
    <dbReference type="NCBI Taxonomy" id="556325"/>
    <lineage>
        <taxon>Bacteria</taxon>
        <taxon>Bacillati</taxon>
        <taxon>Actinomycetota</taxon>
        <taxon>Actinomycetes</taxon>
        <taxon>Micrococcales</taxon>
        <taxon>Micrococcaceae</taxon>
        <taxon>Neomicrococcus</taxon>
    </lineage>
</organism>
<dbReference type="PANTHER" id="PTHR10566">
    <property type="entry name" value="CHAPERONE-ACTIVITY OF BC1 COMPLEX CABC1 -RELATED"/>
    <property type="match status" value="1"/>
</dbReference>
<dbReference type="InterPro" id="IPR050154">
    <property type="entry name" value="UbiB_kinase"/>
</dbReference>
<protein>
    <submittedName>
        <fullName evidence="4">ABC transporter</fullName>
    </submittedName>
</protein>
<dbReference type="InterPro" id="IPR004147">
    <property type="entry name" value="ABC1_dom"/>
</dbReference>
<dbReference type="STRING" id="556325.BHE16_08065"/>
<dbReference type="EMBL" id="CP018135">
    <property type="protein sequence ID" value="APF40967.1"/>
    <property type="molecule type" value="Genomic_DNA"/>
</dbReference>
<keyword evidence="2" id="KW-0472">Membrane</keyword>
<dbReference type="AlphaFoldDB" id="A0A1L2ZP48"/>
<dbReference type="PROSITE" id="PS50011">
    <property type="entry name" value="PROTEIN_KINASE_DOM"/>
    <property type="match status" value="1"/>
</dbReference>
<evidence type="ECO:0000259" key="3">
    <source>
        <dbReference type="PROSITE" id="PS50011"/>
    </source>
</evidence>
<dbReference type="GO" id="GO:0005524">
    <property type="term" value="F:ATP binding"/>
    <property type="evidence" value="ECO:0007669"/>
    <property type="project" value="InterPro"/>
</dbReference>
<accession>A0A1L2ZP48</accession>
<dbReference type="InterPro" id="IPR000719">
    <property type="entry name" value="Prot_kinase_dom"/>
</dbReference>
<feature type="transmembrane region" description="Helical" evidence="2">
    <location>
        <begin position="49"/>
        <end position="73"/>
    </location>
</feature>
<feature type="transmembrane region" description="Helical" evidence="2">
    <location>
        <begin position="641"/>
        <end position="665"/>
    </location>
</feature>
<evidence type="ECO:0000313" key="4">
    <source>
        <dbReference type="EMBL" id="APF40967.1"/>
    </source>
</evidence>
<dbReference type="RefSeq" id="WP_071894443.1">
    <property type="nucleotide sequence ID" value="NZ_CP018135.1"/>
</dbReference>
<feature type="domain" description="Protein kinase" evidence="3">
    <location>
        <begin position="236"/>
        <end position="612"/>
    </location>
</feature>